<name>A0A1F5E6K0_9BACT</name>
<dbReference type="Proteomes" id="UP000177006">
    <property type="component" value="Unassembled WGS sequence"/>
</dbReference>
<protein>
    <submittedName>
        <fullName evidence="1">Uncharacterized protein</fullName>
    </submittedName>
</protein>
<accession>A0A1F5E6K0</accession>
<sequence length="170" mass="18187">MLLKDFLTPADIEAMNGLAPYMREAVAQFASENGYPISSQDLPLVVVTDGPQTRANLLQLAPRVDTSVATVQNTPLGQNVLGIRIHPLAIAQRAEDLCQPLGGEQVAIEQYVSAHDVSEDAAKAHLANVAYAHLVGRVTLATTTPELLDQTTTGYMRILGLALDLKEGKS</sequence>
<reference evidence="1 2" key="1">
    <citation type="journal article" date="2016" name="Nat. Commun.">
        <title>Thousands of microbial genomes shed light on interconnected biogeochemical processes in an aquifer system.</title>
        <authorList>
            <person name="Anantharaman K."/>
            <person name="Brown C.T."/>
            <person name="Hug L.A."/>
            <person name="Sharon I."/>
            <person name="Castelle C.J."/>
            <person name="Probst A.J."/>
            <person name="Thomas B.C."/>
            <person name="Singh A."/>
            <person name="Wilkins M.J."/>
            <person name="Karaoz U."/>
            <person name="Brodie E.L."/>
            <person name="Williams K.H."/>
            <person name="Hubbard S.S."/>
            <person name="Banfield J.F."/>
        </authorList>
    </citation>
    <scope>NUCLEOTIDE SEQUENCE [LARGE SCALE GENOMIC DNA]</scope>
</reference>
<evidence type="ECO:0000313" key="2">
    <source>
        <dbReference type="Proteomes" id="UP000177006"/>
    </source>
</evidence>
<organism evidence="1 2">
    <name type="scientific">Candidatus Beckwithbacteria bacterium RBG_13_42_9</name>
    <dbReference type="NCBI Taxonomy" id="1797457"/>
    <lineage>
        <taxon>Bacteria</taxon>
        <taxon>Candidatus Beckwithiibacteriota</taxon>
    </lineage>
</organism>
<evidence type="ECO:0000313" key="1">
    <source>
        <dbReference type="EMBL" id="OGD63005.1"/>
    </source>
</evidence>
<gene>
    <name evidence="1" type="ORF">A2160_05125</name>
</gene>
<dbReference type="AlphaFoldDB" id="A0A1F5E6K0"/>
<dbReference type="STRING" id="1797457.A2160_05125"/>
<dbReference type="EMBL" id="MEZK01000013">
    <property type="protein sequence ID" value="OGD63005.1"/>
    <property type="molecule type" value="Genomic_DNA"/>
</dbReference>
<comment type="caution">
    <text evidence="1">The sequence shown here is derived from an EMBL/GenBank/DDBJ whole genome shotgun (WGS) entry which is preliminary data.</text>
</comment>
<proteinExistence type="predicted"/>